<dbReference type="PANTHER" id="PTHR22538">
    <property type="entry name" value="CILIA- AND FLAGELLA-ASSOCIATED PROTEIN 74"/>
    <property type="match status" value="1"/>
</dbReference>
<dbReference type="Gene3D" id="2.60.40.10">
    <property type="entry name" value="Immunoglobulins"/>
    <property type="match status" value="6"/>
</dbReference>
<feature type="compositionally biased region" description="Basic residues" evidence="1">
    <location>
        <begin position="148"/>
        <end position="157"/>
    </location>
</feature>
<dbReference type="PANTHER" id="PTHR22538:SF0">
    <property type="entry name" value="CILIA- AND FLAGELLA-ASSOCIATED PROTEIN 74"/>
    <property type="match status" value="1"/>
</dbReference>
<keyword evidence="3" id="KW-0969">Cilium</keyword>
<name>A0AAX4PM09_9CHLO</name>
<dbReference type="EMBL" id="CP151516">
    <property type="protein sequence ID" value="WZN66710.1"/>
    <property type="molecule type" value="Genomic_DNA"/>
</dbReference>
<keyword evidence="4" id="KW-1185">Reference proteome</keyword>
<gene>
    <name evidence="3" type="ORF">HKI87_16g82800</name>
</gene>
<evidence type="ECO:0000313" key="4">
    <source>
        <dbReference type="Proteomes" id="UP001472866"/>
    </source>
</evidence>
<feature type="region of interest" description="Disordered" evidence="1">
    <location>
        <begin position="789"/>
        <end position="829"/>
    </location>
</feature>
<reference evidence="3 4" key="1">
    <citation type="submission" date="2024-03" db="EMBL/GenBank/DDBJ databases">
        <title>Complete genome sequence of the green alga Chloropicon roscoffensis RCC1871.</title>
        <authorList>
            <person name="Lemieux C."/>
            <person name="Pombert J.-F."/>
            <person name="Otis C."/>
            <person name="Turmel M."/>
        </authorList>
    </citation>
    <scope>NUCLEOTIDE SEQUENCE [LARGE SCALE GENOMIC DNA]</scope>
    <source>
        <strain evidence="3 4">RCC1871</strain>
    </source>
</reference>
<feature type="compositionally biased region" description="Acidic residues" evidence="1">
    <location>
        <begin position="807"/>
        <end position="817"/>
    </location>
</feature>
<feature type="region of interest" description="Disordered" evidence="1">
    <location>
        <begin position="632"/>
        <end position="651"/>
    </location>
</feature>
<evidence type="ECO:0000259" key="2">
    <source>
        <dbReference type="Pfam" id="PF24778"/>
    </source>
</evidence>
<dbReference type="InterPro" id="IPR013783">
    <property type="entry name" value="Ig-like_fold"/>
</dbReference>
<organism evidence="3 4">
    <name type="scientific">Chloropicon roscoffensis</name>
    <dbReference type="NCBI Taxonomy" id="1461544"/>
    <lineage>
        <taxon>Eukaryota</taxon>
        <taxon>Viridiplantae</taxon>
        <taxon>Chlorophyta</taxon>
        <taxon>Chloropicophyceae</taxon>
        <taxon>Chloropicales</taxon>
        <taxon>Chloropicaceae</taxon>
        <taxon>Chloropicon</taxon>
    </lineage>
</organism>
<keyword evidence="3" id="KW-0966">Cell projection</keyword>
<feature type="domain" description="CFAP74 third Ig-like" evidence="2">
    <location>
        <begin position="480"/>
        <end position="587"/>
    </location>
</feature>
<proteinExistence type="predicted"/>
<sequence length="1254" mass="137219">MVEEASKRTYAETKRAIQRLKAQQLSVKKVQAEIEQNYENVYKEKRESLLSLKHNIRQALLRNLTQKKSSTAGSAYSTKSRQRQMYLESAAATQVSHEQVMRYLVQYREALKERETKTTKAAQYVRLAQRHTSSALSLQQSGGSGATRRPKRHHGDPRHHEPNPLLLPRKYAKAAEDAGAREVGSGQDLAKLDAKRMKAIEILKKSSRVTPWAVDPDSFTQPQVVCGKKYTGESTFLSRPRIISFRDFELDQTYVKEVELTNVSWTINRFKRIVVDEHLEDIVTVKYDFPGLLSAGMTCNLTITFAPKELRDLKGSITILAETGPVALPFECTTKKAETSVSCETVSLPAVMIGETSTAQMEISNLGAIPVTWDLTVLEILEVDPVTGQTTNALYNGAGEGGSDEAEGIITGLGLSFTNIGKIPEYSRGKNKFAYSPSKDGKFVVLANYIFKTKTEDYMSPVPLRIECQAQSLPLSATDAVVDFKCCKHKSTYQSTMKVNNSGKTALKCCIVQRPELKPYVEFLPDIGYCQAGCGFTFTISFTPTEEIEKDCERWIDKETGVLEVPFKVHAPAQPTPVGFVLRARLTSSDLIFEPEVLDFGRCVAGMPTGLKLRVTNRGILPARLAMRSSKYGKEGSLLSQTKRGGGGKDGDASGAAAAVVTFNPNDGFNTILPNGSVDLTVCFRGTSESAHSFEVLCFALGETGQPCKFSIPCRAEVVHIPLEFSTFHLPLPPTAYKPGSISQGSVILRNSSGLSSCDYQFKPPSPDLTFSPLVGSIPPKGTCRVVVKFEPCPPEPSGQPEQGGDGQDEAAEDAPQAEDGAPRPSPSEVINKLRSLWSPCVVRHEGELSLVHLNVQTYVVEPNLKLTAPGMKARGSGIRELSFGTVAIGERHTATLRLSAARFEEGEEIPVSLSLLDHRGDFQVLNAVRPIAEARDCVIHLCFAPRETREYFEKLTLSTKFESIRVNLVGEGVLPSMSLVEGQSPIDLGFVVPRDIKENTFSLKYVSKCPVRYRLCVEEENFSSSFGPSVFSCHPSSGIVESEGELDVSVRFKPHFTHGSHMKARVVVKCQEDELGSVRVEGRCLAAGIHLQYPQGKALSGEDDFTGSLRSCVAAAEDGETAQAAAAEPLSLRFDDPVRLGEAKEEHFEVVNTGSASGEFSFEPSSDDIVQERWQISPAKGTVAAGGSARISVQVTMPEDISPEFVAYFGLESWIEGHWKCSITSGGKTTTTSFESKCLVKPERAAAEQEEDT</sequence>
<dbReference type="Pfam" id="PF24778">
    <property type="entry name" value="Ig-CFAP74_3rd"/>
    <property type="match status" value="1"/>
</dbReference>
<evidence type="ECO:0000256" key="1">
    <source>
        <dbReference type="SAM" id="MobiDB-lite"/>
    </source>
</evidence>
<evidence type="ECO:0000313" key="3">
    <source>
        <dbReference type="EMBL" id="WZN66710.1"/>
    </source>
</evidence>
<dbReference type="Proteomes" id="UP001472866">
    <property type="component" value="Chromosome 16"/>
</dbReference>
<keyword evidence="3" id="KW-0282">Flagellum</keyword>
<accession>A0AAX4PM09</accession>
<feature type="region of interest" description="Disordered" evidence="1">
    <location>
        <begin position="130"/>
        <end position="165"/>
    </location>
</feature>
<protein>
    <submittedName>
        <fullName evidence="3">Cilia- and flagella-associated protein 74</fullName>
    </submittedName>
</protein>
<dbReference type="Pfam" id="PF24771">
    <property type="entry name" value="Ig_CFAP74_1st"/>
    <property type="match status" value="1"/>
</dbReference>
<dbReference type="InterPro" id="IPR056307">
    <property type="entry name" value="Ig-CFAP74_3rd"/>
</dbReference>
<dbReference type="AlphaFoldDB" id="A0AAX4PM09"/>